<name>A6HPA8_RAT</name>
<keyword evidence="1" id="KW-0808">Transferase</keyword>
<accession>A6HPA8</accession>
<protein>
    <submittedName>
        <fullName evidence="1">Eukaryotic translation initiation factor 2 alpha kinase 4 (Predicted), isoform CRA_c</fullName>
    </submittedName>
</protein>
<keyword evidence="1" id="KW-0418">Kinase</keyword>
<dbReference type="GO" id="GO:0003743">
    <property type="term" value="F:translation initiation factor activity"/>
    <property type="evidence" value="ECO:0007669"/>
    <property type="project" value="UniProtKB-KW"/>
</dbReference>
<dbReference type="AlphaFoldDB" id="A6HPA8"/>
<sequence length="81" mass="9882">MICFVYEQVDLPKETILQFLSLEWDADEQAFNTTVKQLLSRLPKQRYLKLVCDEIYNIKVEKKVSVLFLYSYRDDYYRILF</sequence>
<dbReference type="EMBL" id="CH473949">
    <property type="protein sequence ID" value="EDL79859.1"/>
    <property type="molecule type" value="Genomic_DNA"/>
</dbReference>
<dbReference type="Proteomes" id="UP000234681">
    <property type="component" value="Chromosome 3"/>
</dbReference>
<keyword evidence="1" id="KW-0396">Initiation factor</keyword>
<evidence type="ECO:0000313" key="2">
    <source>
        <dbReference type="Proteomes" id="UP000234681"/>
    </source>
</evidence>
<gene>
    <name evidence="1" type="primary">Eif2ak4_predicted</name>
    <name evidence="1" type="ORF">rCG_26139</name>
</gene>
<organism evidence="1 2">
    <name type="scientific">Rattus norvegicus</name>
    <name type="common">Rat</name>
    <dbReference type="NCBI Taxonomy" id="10116"/>
    <lineage>
        <taxon>Eukaryota</taxon>
        <taxon>Metazoa</taxon>
        <taxon>Chordata</taxon>
        <taxon>Craniata</taxon>
        <taxon>Vertebrata</taxon>
        <taxon>Euteleostomi</taxon>
        <taxon>Mammalia</taxon>
        <taxon>Eutheria</taxon>
        <taxon>Euarchontoglires</taxon>
        <taxon>Glires</taxon>
        <taxon>Rodentia</taxon>
        <taxon>Myomorpha</taxon>
        <taxon>Muroidea</taxon>
        <taxon>Muridae</taxon>
        <taxon>Murinae</taxon>
        <taxon>Rattus</taxon>
    </lineage>
</organism>
<evidence type="ECO:0000313" key="1">
    <source>
        <dbReference type="EMBL" id="EDL79859.1"/>
    </source>
</evidence>
<reference evidence="2" key="1">
    <citation type="submission" date="2005-09" db="EMBL/GenBank/DDBJ databases">
        <authorList>
            <person name="Mural R.J."/>
            <person name="Li P.W."/>
            <person name="Adams M.D."/>
            <person name="Amanatides P.G."/>
            <person name="Baden-Tillson H."/>
            <person name="Barnstead M."/>
            <person name="Chin S.H."/>
            <person name="Dew I."/>
            <person name="Evans C.A."/>
            <person name="Ferriera S."/>
            <person name="Flanigan M."/>
            <person name="Fosler C."/>
            <person name="Glodek A."/>
            <person name="Gu Z."/>
            <person name="Holt R.A."/>
            <person name="Jennings D."/>
            <person name="Kraft C.L."/>
            <person name="Lu F."/>
            <person name="Nguyen T."/>
            <person name="Nusskern D.R."/>
            <person name="Pfannkoch C.M."/>
            <person name="Sitter C."/>
            <person name="Sutton G.G."/>
            <person name="Venter J.C."/>
            <person name="Wang Z."/>
            <person name="Woodage T."/>
            <person name="Zheng X.H."/>
            <person name="Zhong F."/>
        </authorList>
    </citation>
    <scope>NUCLEOTIDE SEQUENCE [LARGE SCALE GENOMIC DNA]</scope>
    <source>
        <strain>BN</strain>
        <strain evidence="2">Sprague-Dawley</strain>
    </source>
</reference>
<keyword evidence="1" id="KW-0648">Protein biosynthesis</keyword>
<proteinExistence type="predicted"/>
<dbReference type="GO" id="GO:0016301">
    <property type="term" value="F:kinase activity"/>
    <property type="evidence" value="ECO:0007669"/>
    <property type="project" value="UniProtKB-KW"/>
</dbReference>